<gene>
    <name evidence="2" type="ORF">SRO942_LOCUS47580</name>
</gene>
<dbReference type="Proteomes" id="UP000681722">
    <property type="component" value="Unassembled WGS sequence"/>
</dbReference>
<name>A0A8S2YLB3_9BILA</name>
<protein>
    <submittedName>
        <fullName evidence="2">Uncharacterized protein</fullName>
    </submittedName>
</protein>
<feature type="non-terminal residue" evidence="2">
    <location>
        <position position="1"/>
    </location>
</feature>
<feature type="compositionally biased region" description="Polar residues" evidence="1">
    <location>
        <begin position="11"/>
        <end position="20"/>
    </location>
</feature>
<evidence type="ECO:0000256" key="1">
    <source>
        <dbReference type="SAM" id="MobiDB-lite"/>
    </source>
</evidence>
<sequence length="208" mass="23147">EDEDMLPVSVEAQQESGESTNDYALIDEALAAANSVLDQNIEDEEMLPVPVEAQQESGESTNDYALIDEALAAANSVLGNEGDDESQNNDFFPINNPSAPSTPVRRLNNPSDNCRSPVFTFRHENVRQQATNNILTAVQKKRKFYDEHLTQKAEQYKVGDCVGIKISEVDRTNTDVKLLPCLILSKEKKMMISFLDLVNVRSSIRLKA</sequence>
<reference evidence="2" key="1">
    <citation type="submission" date="2021-02" db="EMBL/GenBank/DDBJ databases">
        <authorList>
            <person name="Nowell W R."/>
        </authorList>
    </citation>
    <scope>NUCLEOTIDE SEQUENCE</scope>
</reference>
<evidence type="ECO:0000313" key="3">
    <source>
        <dbReference type="Proteomes" id="UP000681722"/>
    </source>
</evidence>
<feature type="region of interest" description="Disordered" evidence="1">
    <location>
        <begin position="1"/>
        <end position="20"/>
    </location>
</feature>
<dbReference type="AlphaFoldDB" id="A0A8S2YLB3"/>
<feature type="region of interest" description="Disordered" evidence="1">
    <location>
        <begin position="79"/>
        <end position="109"/>
    </location>
</feature>
<organism evidence="2 3">
    <name type="scientific">Didymodactylos carnosus</name>
    <dbReference type="NCBI Taxonomy" id="1234261"/>
    <lineage>
        <taxon>Eukaryota</taxon>
        <taxon>Metazoa</taxon>
        <taxon>Spiralia</taxon>
        <taxon>Gnathifera</taxon>
        <taxon>Rotifera</taxon>
        <taxon>Eurotatoria</taxon>
        <taxon>Bdelloidea</taxon>
        <taxon>Philodinida</taxon>
        <taxon>Philodinidae</taxon>
        <taxon>Didymodactylos</taxon>
    </lineage>
</organism>
<proteinExistence type="predicted"/>
<evidence type="ECO:0000313" key="2">
    <source>
        <dbReference type="EMBL" id="CAF4566156.1"/>
    </source>
</evidence>
<comment type="caution">
    <text evidence="2">The sequence shown here is derived from an EMBL/GenBank/DDBJ whole genome shotgun (WGS) entry which is preliminary data.</text>
</comment>
<accession>A0A8S2YLB3</accession>
<dbReference type="EMBL" id="CAJOBC010119166">
    <property type="protein sequence ID" value="CAF4566156.1"/>
    <property type="molecule type" value="Genomic_DNA"/>
</dbReference>